<dbReference type="Proteomes" id="UP000430272">
    <property type="component" value="Unassembled WGS sequence"/>
</dbReference>
<dbReference type="RefSeq" id="WP_160660451.1">
    <property type="nucleotide sequence ID" value="NZ_BAABDV010000001.1"/>
</dbReference>
<name>A0A844Y4Z8_9SPHN</name>
<protein>
    <submittedName>
        <fullName evidence="2">Uncharacterized protein</fullName>
    </submittedName>
</protein>
<keyword evidence="3" id="KW-1185">Reference proteome</keyword>
<dbReference type="EMBL" id="WTYD01000001">
    <property type="protein sequence ID" value="MXO53620.1"/>
    <property type="molecule type" value="Genomic_DNA"/>
</dbReference>
<dbReference type="AlphaFoldDB" id="A0A844Y4Z8"/>
<comment type="caution">
    <text evidence="2">The sequence shown here is derived from an EMBL/GenBank/DDBJ whole genome shotgun (WGS) entry which is preliminary data.</text>
</comment>
<reference evidence="2 3" key="1">
    <citation type="submission" date="2019-12" db="EMBL/GenBank/DDBJ databases">
        <title>Genomic-based taxomic classification of the family Erythrobacteraceae.</title>
        <authorList>
            <person name="Xu L."/>
        </authorList>
    </citation>
    <scope>NUCLEOTIDE SEQUENCE [LARGE SCALE GENOMIC DNA]</scope>
    <source>
        <strain evidence="2 3">JCM 17468</strain>
    </source>
</reference>
<organism evidence="2 3">
    <name type="scientific">Qipengyuania pelagi</name>
    <dbReference type="NCBI Taxonomy" id="994320"/>
    <lineage>
        <taxon>Bacteria</taxon>
        <taxon>Pseudomonadati</taxon>
        <taxon>Pseudomonadota</taxon>
        <taxon>Alphaproteobacteria</taxon>
        <taxon>Sphingomonadales</taxon>
        <taxon>Erythrobacteraceae</taxon>
        <taxon>Qipengyuania</taxon>
    </lineage>
</organism>
<accession>A0A844Y4Z8</accession>
<evidence type="ECO:0000313" key="3">
    <source>
        <dbReference type="Proteomes" id="UP000430272"/>
    </source>
</evidence>
<sequence length="49" mass="5625">MQYESPCPLHDARRRRELRRRLAVAALFVASIAICTAIVVFRDQLPAGW</sequence>
<feature type="transmembrane region" description="Helical" evidence="1">
    <location>
        <begin position="22"/>
        <end position="41"/>
    </location>
</feature>
<keyword evidence="1" id="KW-0472">Membrane</keyword>
<keyword evidence="1" id="KW-1133">Transmembrane helix</keyword>
<gene>
    <name evidence="2" type="ORF">GRI47_06300</name>
</gene>
<proteinExistence type="predicted"/>
<evidence type="ECO:0000256" key="1">
    <source>
        <dbReference type="SAM" id="Phobius"/>
    </source>
</evidence>
<evidence type="ECO:0000313" key="2">
    <source>
        <dbReference type="EMBL" id="MXO53620.1"/>
    </source>
</evidence>
<keyword evidence="1" id="KW-0812">Transmembrane</keyword>